<dbReference type="EMBL" id="UYRS01018331">
    <property type="protein sequence ID" value="VDK32944.1"/>
    <property type="molecule type" value="Genomic_DNA"/>
</dbReference>
<protein>
    <submittedName>
        <fullName evidence="1 3">Uncharacterized protein</fullName>
    </submittedName>
</protein>
<dbReference type="WBParaSite" id="TASK_0000414201-mRNA-1">
    <property type="protein sequence ID" value="TASK_0000414201-mRNA-1"/>
    <property type="gene ID" value="TASK_0000414201"/>
</dbReference>
<dbReference type="Proteomes" id="UP000282613">
    <property type="component" value="Unassembled WGS sequence"/>
</dbReference>
<evidence type="ECO:0000313" key="2">
    <source>
        <dbReference type="Proteomes" id="UP000282613"/>
    </source>
</evidence>
<proteinExistence type="predicted"/>
<dbReference type="AlphaFoldDB" id="A0A0R3W2R3"/>
<sequence>MEGFLILEFVIASDVQRPGCIVACPIPSWPLLLSLFNYWEFPQFWAKSPPVERLNDYQIASLSWCMPCPPIVAGAYYPWHSPIIFLKGNHNASDDGEAAMSQALIPLNSKKGGGVCGIGGRRGVNTLRVPHGIPHPSSAQHASGEYCSRNGISADVDVILECKSELPQGIDLVKMATQQDVEVDVEMRPH</sequence>
<gene>
    <name evidence="1" type="ORF">TASK_LOCUS4143</name>
</gene>
<reference evidence="1 2" key="2">
    <citation type="submission" date="2018-11" db="EMBL/GenBank/DDBJ databases">
        <authorList>
            <consortium name="Pathogen Informatics"/>
        </authorList>
    </citation>
    <scope>NUCLEOTIDE SEQUENCE [LARGE SCALE GENOMIC DNA]</scope>
</reference>
<keyword evidence="2" id="KW-1185">Reference proteome</keyword>
<organism evidence="3">
    <name type="scientific">Taenia asiatica</name>
    <name type="common">Asian tapeworm</name>
    <dbReference type="NCBI Taxonomy" id="60517"/>
    <lineage>
        <taxon>Eukaryota</taxon>
        <taxon>Metazoa</taxon>
        <taxon>Spiralia</taxon>
        <taxon>Lophotrochozoa</taxon>
        <taxon>Platyhelminthes</taxon>
        <taxon>Cestoda</taxon>
        <taxon>Eucestoda</taxon>
        <taxon>Cyclophyllidea</taxon>
        <taxon>Taeniidae</taxon>
        <taxon>Taenia</taxon>
    </lineage>
</organism>
<evidence type="ECO:0000313" key="1">
    <source>
        <dbReference type="EMBL" id="VDK32944.1"/>
    </source>
</evidence>
<evidence type="ECO:0000313" key="3">
    <source>
        <dbReference type="WBParaSite" id="TASK_0000414201-mRNA-1"/>
    </source>
</evidence>
<reference evidence="3" key="1">
    <citation type="submission" date="2017-02" db="UniProtKB">
        <authorList>
            <consortium name="WormBaseParasite"/>
        </authorList>
    </citation>
    <scope>IDENTIFICATION</scope>
</reference>
<name>A0A0R3W2R3_TAEAS</name>
<accession>A0A0R3W2R3</accession>